<evidence type="ECO:0000313" key="11">
    <source>
        <dbReference type="Proteomes" id="UP000522663"/>
    </source>
</evidence>
<evidence type="ECO:0000256" key="1">
    <source>
        <dbReference type="ARBA" id="ARBA00022553"/>
    </source>
</evidence>
<dbReference type="GO" id="GO:0051898">
    <property type="term" value="P:negative regulation of phosphatidylinositol 3-kinase/protein kinase B signal transduction"/>
    <property type="evidence" value="ECO:0007669"/>
    <property type="project" value="TreeGrafter"/>
</dbReference>
<evidence type="ECO:0000256" key="2">
    <source>
        <dbReference type="ARBA" id="ARBA00022737"/>
    </source>
</evidence>
<dbReference type="InterPro" id="IPR017893">
    <property type="entry name" value="DBB_domain"/>
</dbReference>
<dbReference type="InterPro" id="IPR036770">
    <property type="entry name" value="Ankyrin_rpt-contain_sf"/>
</dbReference>
<dbReference type="Pfam" id="PF18567">
    <property type="entry name" value="TIR_3"/>
    <property type="match status" value="1"/>
</dbReference>
<evidence type="ECO:0000256" key="8">
    <source>
        <dbReference type="SAM" id="MobiDB-lite"/>
    </source>
</evidence>
<protein>
    <recommendedName>
        <fullName evidence="7">B-cell scaffold protein with ankyrin repeats</fullName>
    </recommendedName>
</protein>
<evidence type="ECO:0000313" key="10">
    <source>
        <dbReference type="EMBL" id="NXJ10507.1"/>
    </source>
</evidence>
<feature type="domain" description="DBB" evidence="9">
    <location>
        <begin position="179"/>
        <end position="311"/>
    </location>
</feature>
<keyword evidence="2" id="KW-0677">Repeat</keyword>
<feature type="compositionally biased region" description="Polar residues" evidence="8">
    <location>
        <begin position="422"/>
        <end position="436"/>
    </location>
</feature>
<evidence type="ECO:0000256" key="3">
    <source>
        <dbReference type="ARBA" id="ARBA00022936"/>
    </source>
</evidence>
<dbReference type="EMBL" id="VXAB01007559">
    <property type="protein sequence ID" value="NXJ10507.1"/>
    <property type="molecule type" value="Genomic_DNA"/>
</dbReference>
<dbReference type="Pfam" id="PF14545">
    <property type="entry name" value="DBB"/>
    <property type="match status" value="1"/>
</dbReference>
<dbReference type="GO" id="GO:0005102">
    <property type="term" value="F:signaling receptor binding"/>
    <property type="evidence" value="ECO:0007669"/>
    <property type="project" value="TreeGrafter"/>
</dbReference>
<dbReference type="SMART" id="SM01282">
    <property type="entry name" value="DBB"/>
    <property type="match status" value="1"/>
</dbReference>
<dbReference type="InterPro" id="IPR035897">
    <property type="entry name" value="Toll_tir_struct_dom_sf"/>
</dbReference>
<dbReference type="GO" id="GO:0007165">
    <property type="term" value="P:signal transduction"/>
    <property type="evidence" value="ECO:0007669"/>
    <property type="project" value="UniProtKB-ARBA"/>
</dbReference>
<sequence length="710" mass="81153">FSFLEHTKDILVIYEQEAEEWALYFKSLFGHIVNKEGILLYNLETLSFKHLELFSLPCYKCKLLILSYGLLKCLNKKSCCFLAHVLQPPDNVVILLCGVENSEMFYEILTLSGRSREIFTDQEPEDYLSIVTGIIQTGCQATSHVNITDARGTSEKSSVGFETELLSETLETNDYSVLVLPARIPCENPGEIFILLKDEIDDETLEIEFIADNQRIRTQPASWNKKVKYMKALDFPAGPVYINVYCEGIIKTTAQIEYYTAAEEIERIFQKVADPIAFACQTSKYSSVKKLDNVLTLLLESKIITCEFSPSQGEEQHHQEPSDHLKEFPTLLHCAARFGLKNLATVLLKHPEATQACKITNIDGDDPASIAEKHGHKELRELIKELLIKTTDDFTSPEEEVEYEDTYVLMVGMEARPTMIEQSPGDQCGIGSTCQQEAEADKEEKNDFEDSREETEDFYTFDNSPDNLYASIPDCDYEESSRECFFFKRPPPPPPRNLPGTLRQDELHHLSQERNFVEERSETERGLKTACCREDQDTREEDDEENHPYTFVNFDESLYDLILAEEDEEKKKERRSFIMNRPPAPAPRPKCSGIRNENTPYIVQVFQQKDSPVPSDCSKMYCDARKHAACRSHTDMAAMKHSIPAEQQDLIRMQKQVKKGTVSVDEALDRCKQCQNEKKRLQATPQEKVCYLRATSAGKRLGKKNVNAQL</sequence>
<dbReference type="FunFam" id="3.40.50.10140:FF:000017">
    <property type="entry name" value="B cell scaffold protein with ankyrin repeats 1"/>
    <property type="match status" value="1"/>
</dbReference>
<dbReference type="Gene3D" id="3.40.50.10140">
    <property type="entry name" value="Toll/interleukin-1 receptor homology (TIR) domain"/>
    <property type="match status" value="1"/>
</dbReference>
<accession>A0A7K9YMJ6</accession>
<feature type="non-terminal residue" evidence="10">
    <location>
        <position position="1"/>
    </location>
</feature>
<dbReference type="PANTHER" id="PTHR16267:SF13">
    <property type="entry name" value="B-CELL SCAFFOLD PROTEIN WITH ANKYRIN REPEATS"/>
    <property type="match status" value="1"/>
</dbReference>
<dbReference type="InterPro" id="IPR052446">
    <property type="entry name" value="B-cell_PI3K-Signaling_Adptrs"/>
</dbReference>
<dbReference type="GO" id="GO:0051246">
    <property type="term" value="P:regulation of protein metabolic process"/>
    <property type="evidence" value="ECO:0007669"/>
    <property type="project" value="UniProtKB-ARBA"/>
</dbReference>
<dbReference type="GO" id="GO:1990782">
    <property type="term" value="F:protein tyrosine kinase binding"/>
    <property type="evidence" value="ECO:0007669"/>
    <property type="project" value="TreeGrafter"/>
</dbReference>
<feature type="non-terminal residue" evidence="10">
    <location>
        <position position="710"/>
    </location>
</feature>
<evidence type="ECO:0000256" key="7">
    <source>
        <dbReference type="ARBA" id="ARBA00069696"/>
    </source>
</evidence>
<evidence type="ECO:0000256" key="4">
    <source>
        <dbReference type="ARBA" id="ARBA00023043"/>
    </source>
</evidence>
<reference evidence="10 11" key="1">
    <citation type="submission" date="2019-09" db="EMBL/GenBank/DDBJ databases">
        <title>Bird 10,000 Genomes (B10K) Project - Family phase.</title>
        <authorList>
            <person name="Zhang G."/>
        </authorList>
    </citation>
    <scope>NUCLEOTIDE SEQUENCE [LARGE SCALE GENOMIC DNA]</scope>
    <source>
        <strain evidence="10">B10K-DU-001-53</strain>
        <tissue evidence="10">Muscle</tissue>
    </source>
</reference>
<keyword evidence="1" id="KW-0597">Phosphoprotein</keyword>
<evidence type="ECO:0000256" key="6">
    <source>
        <dbReference type="ARBA" id="ARBA00065779"/>
    </source>
</evidence>
<dbReference type="AlphaFoldDB" id="A0A7K9YMJ6"/>
<evidence type="ECO:0000259" key="9">
    <source>
        <dbReference type="PROSITE" id="PS51376"/>
    </source>
</evidence>
<comment type="subunit">
    <text evidence="6">Interacts with LYN, ITPR1 and ITPR2.</text>
</comment>
<comment type="function">
    <text evidence="5">Involved in B-cell receptor (BCR)-induced Ca(2+) mobilization from intracellular stores. Promotes Lyn-mediated phosphorylation of IP3 receptors 1 and 2.</text>
</comment>
<feature type="region of interest" description="Disordered" evidence="8">
    <location>
        <begin position="422"/>
        <end position="464"/>
    </location>
</feature>
<dbReference type="PROSITE" id="PS51376">
    <property type="entry name" value="DBB"/>
    <property type="match status" value="1"/>
</dbReference>
<comment type="caution">
    <text evidence="10">The sequence shown here is derived from an EMBL/GenBank/DDBJ whole genome shotgun (WGS) entry which is preliminary data.</text>
</comment>
<name>A0A7K9YMJ6_9GALL</name>
<keyword evidence="4" id="KW-0040">ANK repeat</keyword>
<evidence type="ECO:0000256" key="5">
    <source>
        <dbReference type="ARBA" id="ARBA00054773"/>
    </source>
</evidence>
<keyword evidence="11" id="KW-1185">Reference proteome</keyword>
<dbReference type="GO" id="GO:0042113">
    <property type="term" value="P:B cell activation"/>
    <property type="evidence" value="ECO:0007669"/>
    <property type="project" value="UniProtKB-KW"/>
</dbReference>
<proteinExistence type="predicted"/>
<dbReference type="Proteomes" id="UP000522663">
    <property type="component" value="Unassembled WGS sequence"/>
</dbReference>
<dbReference type="OrthoDB" id="8192811at2759"/>
<dbReference type="Gene3D" id="1.25.40.20">
    <property type="entry name" value="Ankyrin repeat-containing domain"/>
    <property type="match status" value="1"/>
</dbReference>
<keyword evidence="3" id="KW-0075">B-cell activation</keyword>
<dbReference type="GO" id="GO:0050869">
    <property type="term" value="P:negative regulation of B cell activation"/>
    <property type="evidence" value="ECO:0007669"/>
    <property type="project" value="TreeGrafter"/>
</dbReference>
<feature type="compositionally biased region" description="Acidic residues" evidence="8">
    <location>
        <begin position="450"/>
        <end position="459"/>
    </location>
</feature>
<gene>
    <name evidence="10" type="primary">Bank1</name>
    <name evidence="10" type="ORF">ODOGUJ_R06526</name>
</gene>
<dbReference type="PANTHER" id="PTHR16267">
    <property type="entry name" value="BANK1/PIK3AP1 FAMILY MEMBER"/>
    <property type="match status" value="1"/>
</dbReference>
<organism evidence="10 11">
    <name type="scientific">Odontophorus gujanensis</name>
    <name type="common">marbled wood quail</name>
    <dbReference type="NCBI Taxonomy" id="886794"/>
    <lineage>
        <taxon>Eukaryota</taxon>
        <taxon>Metazoa</taxon>
        <taxon>Chordata</taxon>
        <taxon>Craniata</taxon>
        <taxon>Vertebrata</taxon>
        <taxon>Euteleostomi</taxon>
        <taxon>Archelosauria</taxon>
        <taxon>Archosauria</taxon>
        <taxon>Dinosauria</taxon>
        <taxon>Saurischia</taxon>
        <taxon>Theropoda</taxon>
        <taxon>Coelurosauria</taxon>
        <taxon>Aves</taxon>
        <taxon>Neognathae</taxon>
        <taxon>Galloanserae</taxon>
        <taxon>Galliformes</taxon>
        <taxon>Odontophoridae</taxon>
        <taxon>Odontophorus</taxon>
    </lineage>
</organism>
<dbReference type="InterPro" id="IPR041340">
    <property type="entry name" value="PIK3AP1_TIR"/>
</dbReference>